<dbReference type="OrthoDB" id="9807047at2"/>
<evidence type="ECO:0000313" key="11">
    <source>
        <dbReference type="Proteomes" id="UP000283295"/>
    </source>
</evidence>
<dbReference type="PANTHER" id="PTHR42929">
    <property type="entry name" value="INNER MEMBRANE ABC TRANSPORTER PERMEASE PROTEIN YDCU-RELATED-RELATED"/>
    <property type="match status" value="1"/>
</dbReference>
<evidence type="ECO:0000256" key="6">
    <source>
        <dbReference type="ARBA" id="ARBA00022989"/>
    </source>
</evidence>
<comment type="subcellular location">
    <subcellularLocation>
        <location evidence="1 8">Cell membrane</location>
        <topology evidence="1 8">Multi-pass membrane protein</topology>
    </subcellularLocation>
</comment>
<keyword evidence="4" id="KW-1003">Cell membrane</keyword>
<gene>
    <name evidence="10" type="ORF">DWX94_10900</name>
</gene>
<feature type="transmembrane region" description="Helical" evidence="8">
    <location>
        <begin position="159"/>
        <end position="180"/>
    </location>
</feature>
<dbReference type="InterPro" id="IPR000515">
    <property type="entry name" value="MetI-like"/>
</dbReference>
<feature type="transmembrane region" description="Helical" evidence="8">
    <location>
        <begin position="106"/>
        <end position="124"/>
    </location>
</feature>
<dbReference type="PANTHER" id="PTHR42929:SF1">
    <property type="entry name" value="INNER MEMBRANE ABC TRANSPORTER PERMEASE PROTEIN YDCU-RELATED"/>
    <property type="match status" value="1"/>
</dbReference>
<evidence type="ECO:0000256" key="4">
    <source>
        <dbReference type="ARBA" id="ARBA00022475"/>
    </source>
</evidence>
<dbReference type="GO" id="GO:0055085">
    <property type="term" value="P:transmembrane transport"/>
    <property type="evidence" value="ECO:0007669"/>
    <property type="project" value="InterPro"/>
</dbReference>
<name>A0A3R6AQP6_9FIRM</name>
<protein>
    <submittedName>
        <fullName evidence="10">ABC transporter permease</fullName>
    </submittedName>
</protein>
<evidence type="ECO:0000256" key="8">
    <source>
        <dbReference type="RuleBase" id="RU363032"/>
    </source>
</evidence>
<sequence length="288" mass="32170">MKEKKKKEKKNTLPILCMVGPTSLWLLFFLLIPLIYVVVISFMTKGAYGGVVGKFSIDSYKKIFDPLYLTVMWKSVVMAFETSVICLIISYPFAYMLCKVPDKIRGMLTLLIMLPFWVNGLIRLNGWSNILRDSGFVNTLLMKIGIIDQPMQMMYSEGAVLFGMVYTFFPFMVLPLQSSISKLDHSLVEASYDLGARKIKTFIRVILPMTLPGIFAGTIQVFIPSLGAFFISDVMGGGSAAYLGNLIQNQFLVARNWPLGAAFSVILIIFTLVVLKAYSKVGDLDDLA</sequence>
<evidence type="ECO:0000256" key="5">
    <source>
        <dbReference type="ARBA" id="ARBA00022692"/>
    </source>
</evidence>
<feature type="domain" description="ABC transmembrane type-1" evidence="9">
    <location>
        <begin position="72"/>
        <end position="278"/>
    </location>
</feature>
<comment type="similarity">
    <text evidence="2">Belongs to the binding-protein-dependent transport system permease family. CysTW subfamily.</text>
</comment>
<evidence type="ECO:0000256" key="3">
    <source>
        <dbReference type="ARBA" id="ARBA00022448"/>
    </source>
</evidence>
<feature type="transmembrane region" description="Helical" evidence="8">
    <location>
        <begin position="229"/>
        <end position="247"/>
    </location>
</feature>
<keyword evidence="6 8" id="KW-1133">Transmembrane helix</keyword>
<proteinExistence type="inferred from homology"/>
<dbReference type="EMBL" id="QRVK01000032">
    <property type="protein sequence ID" value="RGS39553.1"/>
    <property type="molecule type" value="Genomic_DNA"/>
</dbReference>
<dbReference type="GO" id="GO:0005886">
    <property type="term" value="C:plasma membrane"/>
    <property type="evidence" value="ECO:0007669"/>
    <property type="project" value="UniProtKB-SubCell"/>
</dbReference>
<dbReference type="Proteomes" id="UP000283295">
    <property type="component" value="Unassembled WGS sequence"/>
</dbReference>
<feature type="transmembrane region" description="Helical" evidence="8">
    <location>
        <begin position="12"/>
        <end position="39"/>
    </location>
</feature>
<dbReference type="Pfam" id="PF00528">
    <property type="entry name" value="BPD_transp_1"/>
    <property type="match status" value="1"/>
</dbReference>
<dbReference type="CDD" id="cd06261">
    <property type="entry name" value="TM_PBP2"/>
    <property type="match status" value="1"/>
</dbReference>
<evidence type="ECO:0000313" key="10">
    <source>
        <dbReference type="EMBL" id="RGS39553.1"/>
    </source>
</evidence>
<evidence type="ECO:0000256" key="1">
    <source>
        <dbReference type="ARBA" id="ARBA00004651"/>
    </source>
</evidence>
<feature type="transmembrane region" description="Helical" evidence="8">
    <location>
        <begin position="71"/>
        <end position="94"/>
    </location>
</feature>
<dbReference type="SUPFAM" id="SSF161098">
    <property type="entry name" value="MetI-like"/>
    <property type="match status" value="1"/>
</dbReference>
<organism evidence="10 11">
    <name type="scientific">Coprococcus eutactus</name>
    <dbReference type="NCBI Taxonomy" id="33043"/>
    <lineage>
        <taxon>Bacteria</taxon>
        <taxon>Bacillati</taxon>
        <taxon>Bacillota</taxon>
        <taxon>Clostridia</taxon>
        <taxon>Lachnospirales</taxon>
        <taxon>Lachnospiraceae</taxon>
        <taxon>Coprococcus</taxon>
    </lineage>
</organism>
<reference evidence="10 11" key="1">
    <citation type="submission" date="2018-08" db="EMBL/GenBank/DDBJ databases">
        <title>A genome reference for cultivated species of the human gut microbiota.</title>
        <authorList>
            <person name="Zou Y."/>
            <person name="Xue W."/>
            <person name="Luo G."/>
        </authorList>
    </citation>
    <scope>NUCLEOTIDE SEQUENCE [LARGE SCALE GENOMIC DNA]</scope>
    <source>
        <strain evidence="10 11">AF22-21</strain>
    </source>
</reference>
<feature type="transmembrane region" description="Helical" evidence="8">
    <location>
        <begin position="201"/>
        <end position="223"/>
    </location>
</feature>
<keyword evidence="7 8" id="KW-0472">Membrane</keyword>
<dbReference type="AlphaFoldDB" id="A0A3R6AQP6"/>
<dbReference type="Gene3D" id="1.10.3720.10">
    <property type="entry name" value="MetI-like"/>
    <property type="match status" value="1"/>
</dbReference>
<dbReference type="InterPro" id="IPR035906">
    <property type="entry name" value="MetI-like_sf"/>
</dbReference>
<evidence type="ECO:0000259" key="9">
    <source>
        <dbReference type="PROSITE" id="PS50928"/>
    </source>
</evidence>
<keyword evidence="3 8" id="KW-0813">Transport</keyword>
<feature type="transmembrane region" description="Helical" evidence="8">
    <location>
        <begin position="259"/>
        <end position="278"/>
    </location>
</feature>
<comment type="caution">
    <text evidence="10">The sequence shown here is derived from an EMBL/GenBank/DDBJ whole genome shotgun (WGS) entry which is preliminary data.</text>
</comment>
<evidence type="ECO:0000256" key="7">
    <source>
        <dbReference type="ARBA" id="ARBA00023136"/>
    </source>
</evidence>
<dbReference type="PROSITE" id="PS50928">
    <property type="entry name" value="ABC_TM1"/>
    <property type="match status" value="1"/>
</dbReference>
<evidence type="ECO:0000256" key="2">
    <source>
        <dbReference type="ARBA" id="ARBA00007069"/>
    </source>
</evidence>
<keyword evidence="5 8" id="KW-0812">Transmembrane</keyword>
<accession>A0A3R6AQP6</accession>